<dbReference type="InterPro" id="IPR011055">
    <property type="entry name" value="Dup_hybrid_motif"/>
</dbReference>
<feature type="coiled-coil region" evidence="2">
    <location>
        <begin position="232"/>
        <end position="259"/>
    </location>
</feature>
<evidence type="ECO:0000256" key="2">
    <source>
        <dbReference type="SAM" id="Coils"/>
    </source>
</evidence>
<evidence type="ECO:0000313" key="4">
    <source>
        <dbReference type="EMBL" id="MBB4662565.1"/>
    </source>
</evidence>
<dbReference type="GO" id="GO:0004222">
    <property type="term" value="F:metalloendopeptidase activity"/>
    <property type="evidence" value="ECO:0007669"/>
    <property type="project" value="TreeGrafter"/>
</dbReference>
<dbReference type="InterPro" id="IPR016047">
    <property type="entry name" value="M23ase_b-sheet_dom"/>
</dbReference>
<dbReference type="Pfam" id="PF01551">
    <property type="entry name" value="Peptidase_M23"/>
    <property type="match status" value="1"/>
</dbReference>
<dbReference type="AlphaFoldDB" id="A0A840IDZ4"/>
<accession>A0A840IDZ4</accession>
<keyword evidence="1" id="KW-0732">Signal</keyword>
<dbReference type="PANTHER" id="PTHR21666">
    <property type="entry name" value="PEPTIDASE-RELATED"/>
    <property type="match status" value="1"/>
</dbReference>
<evidence type="ECO:0000313" key="5">
    <source>
        <dbReference type="Proteomes" id="UP000585272"/>
    </source>
</evidence>
<organism evidence="4 5">
    <name type="scientific">Conexibacter arvalis</name>
    <dbReference type="NCBI Taxonomy" id="912552"/>
    <lineage>
        <taxon>Bacteria</taxon>
        <taxon>Bacillati</taxon>
        <taxon>Actinomycetota</taxon>
        <taxon>Thermoleophilia</taxon>
        <taxon>Solirubrobacterales</taxon>
        <taxon>Conexibacteraceae</taxon>
        <taxon>Conexibacter</taxon>
    </lineage>
</organism>
<feature type="coiled-coil region" evidence="2">
    <location>
        <begin position="32"/>
        <end position="122"/>
    </location>
</feature>
<dbReference type="Gene3D" id="2.70.70.10">
    <property type="entry name" value="Glucose Permease (Domain IIA)"/>
    <property type="match status" value="1"/>
</dbReference>
<dbReference type="Proteomes" id="UP000585272">
    <property type="component" value="Unassembled WGS sequence"/>
</dbReference>
<reference evidence="4 5" key="1">
    <citation type="submission" date="2020-08" db="EMBL/GenBank/DDBJ databases">
        <title>Genomic Encyclopedia of Archaeal and Bacterial Type Strains, Phase II (KMG-II): from individual species to whole genera.</title>
        <authorList>
            <person name="Goeker M."/>
        </authorList>
    </citation>
    <scope>NUCLEOTIDE SEQUENCE [LARGE SCALE GENOMIC DNA]</scope>
    <source>
        <strain evidence="4 5">DSM 23288</strain>
    </source>
</reference>
<dbReference type="SUPFAM" id="SSF51261">
    <property type="entry name" value="Duplicated hybrid motif"/>
    <property type="match status" value="1"/>
</dbReference>
<proteinExistence type="predicted"/>
<protein>
    <submittedName>
        <fullName evidence="4">Murein DD-endopeptidase MepM/ murein hydrolase activator NlpD</fullName>
    </submittedName>
</protein>
<keyword evidence="5" id="KW-1185">Reference proteome</keyword>
<dbReference type="PANTHER" id="PTHR21666:SF289">
    <property type="entry name" value="L-ALA--D-GLU ENDOPEPTIDASE"/>
    <property type="match status" value="1"/>
</dbReference>
<feature type="domain" description="M23ase beta-sheet core" evidence="3">
    <location>
        <begin position="303"/>
        <end position="398"/>
    </location>
</feature>
<evidence type="ECO:0000256" key="1">
    <source>
        <dbReference type="ARBA" id="ARBA00022729"/>
    </source>
</evidence>
<evidence type="ECO:0000259" key="3">
    <source>
        <dbReference type="Pfam" id="PF01551"/>
    </source>
</evidence>
<keyword evidence="2" id="KW-0175">Coiled coil</keyword>
<dbReference type="RefSeq" id="WP_183341830.1">
    <property type="nucleotide sequence ID" value="NZ_JACHNU010000002.1"/>
</dbReference>
<dbReference type="CDD" id="cd12797">
    <property type="entry name" value="M23_peptidase"/>
    <property type="match status" value="1"/>
</dbReference>
<gene>
    <name evidence="4" type="ORF">BDZ31_002151</name>
</gene>
<dbReference type="InterPro" id="IPR050570">
    <property type="entry name" value="Cell_wall_metabolism_enzyme"/>
</dbReference>
<dbReference type="SUPFAM" id="SSF57997">
    <property type="entry name" value="Tropomyosin"/>
    <property type="match status" value="1"/>
</dbReference>
<sequence>MRLRLLLACLLLPLVVWVSLPLVSSADPQSDLDRVEGKIDSKRNELNRVRGRAQVLTSDITAFTRRIDTLQGTVDRLQKRQDAIQSDLDEKRGELLRTQEELRTVRARLARLRVRLRDARDTLAARLVELYKSDEPDIVSVVLDSDGFAELLENGAYLQRIGEQDRRIITAVRSAKEEAATATRRLSALERRQQAITDTIYQRRNEVARARIAVEKKRDDVGRARAGKRELLRRVRQSASHIHEDIEALQAEQAKIERKIRAAQAPTTTATDPGPVRGGGRFIWPVNGPITSSFGWRTSPVTRFHQGLDIGAASGTPIRAGGGGTVIMAGYNGGYGNFTCIDHGGGISTCYAHQSSIGVSAGQSVSQGQVIGAVGNTGFSFGAHLHFEVRVNGSAVQPLNYLG</sequence>
<dbReference type="Gene3D" id="6.10.250.3150">
    <property type="match status" value="1"/>
</dbReference>
<keyword evidence="4" id="KW-0378">Hydrolase</keyword>
<comment type="caution">
    <text evidence="4">The sequence shown here is derived from an EMBL/GenBank/DDBJ whole genome shotgun (WGS) entry which is preliminary data.</text>
</comment>
<dbReference type="EMBL" id="JACHNU010000002">
    <property type="protein sequence ID" value="MBB4662565.1"/>
    <property type="molecule type" value="Genomic_DNA"/>
</dbReference>
<name>A0A840IDZ4_9ACTN</name>